<dbReference type="Proteomes" id="UP000306719">
    <property type="component" value="Unassembled WGS sequence"/>
</dbReference>
<accession>A0A5S3X5Y6</accession>
<evidence type="ECO:0000313" key="1">
    <source>
        <dbReference type="EMBL" id="TMP39937.1"/>
    </source>
</evidence>
<proteinExistence type="predicted"/>
<gene>
    <name evidence="1" type="ORF">CWB98_00375</name>
</gene>
<reference evidence="2" key="2">
    <citation type="submission" date="2019-06" db="EMBL/GenBank/DDBJ databases">
        <title>Co-occurence of chitin degradation, pigmentation and bioactivity in marine Pseudoalteromonas.</title>
        <authorList>
            <person name="Sonnenschein E.C."/>
            <person name="Bech P.K."/>
        </authorList>
    </citation>
    <scope>NUCLEOTIDE SEQUENCE [LARGE SCALE GENOMIC DNA]</scope>
    <source>
        <strain evidence="2">S2599</strain>
    </source>
</reference>
<comment type="caution">
    <text evidence="1">The sequence shown here is derived from an EMBL/GenBank/DDBJ whole genome shotgun (WGS) entry which is preliminary data.</text>
</comment>
<dbReference type="AlphaFoldDB" id="A0A5S3X5Y6"/>
<dbReference type="EMBL" id="PNCJ01000003">
    <property type="protein sequence ID" value="TMP39937.1"/>
    <property type="molecule type" value="Genomic_DNA"/>
</dbReference>
<reference evidence="1 2" key="1">
    <citation type="submission" date="2018-01" db="EMBL/GenBank/DDBJ databases">
        <authorList>
            <person name="Paulsen S."/>
            <person name="Gram L.K."/>
        </authorList>
    </citation>
    <scope>NUCLEOTIDE SEQUENCE [LARGE SCALE GENOMIC DNA]</scope>
    <source>
        <strain evidence="1 2">S2599</strain>
    </source>
</reference>
<evidence type="ECO:0000313" key="2">
    <source>
        <dbReference type="Proteomes" id="UP000306719"/>
    </source>
</evidence>
<organism evidence="1 2">
    <name type="scientific">Pseudoalteromonas rubra</name>
    <dbReference type="NCBI Taxonomy" id="43658"/>
    <lineage>
        <taxon>Bacteria</taxon>
        <taxon>Pseudomonadati</taxon>
        <taxon>Pseudomonadota</taxon>
        <taxon>Gammaproteobacteria</taxon>
        <taxon>Alteromonadales</taxon>
        <taxon>Pseudoalteromonadaceae</taxon>
        <taxon>Pseudoalteromonas</taxon>
    </lineage>
</organism>
<protein>
    <submittedName>
        <fullName evidence="1">Uncharacterized protein</fullName>
    </submittedName>
</protein>
<sequence length="135" mass="14972">MTNELEQTYSALRERFKQIPHRVRDDNGVVVGGVVELGKPGAAAVKPHFACSNYVGSTILLAFMVYRAISGAVSCIPSFIQAHTTVIRHLMRDLLTGYKVRIASKLEQTHSAREKGLNRSRIACGMATELLLEMW</sequence>
<name>A0A5S3X5Y6_9GAMM</name>